<keyword evidence="3" id="KW-1185">Reference proteome</keyword>
<evidence type="ECO:0008006" key="4">
    <source>
        <dbReference type="Google" id="ProtNLM"/>
    </source>
</evidence>
<evidence type="ECO:0000313" key="3">
    <source>
        <dbReference type="Proteomes" id="UP000601223"/>
    </source>
</evidence>
<dbReference type="PANTHER" id="PTHR42743">
    <property type="entry name" value="AMINO-ACID AMINOTRANSFERASE"/>
    <property type="match status" value="1"/>
</dbReference>
<gene>
    <name evidence="2" type="ORF">Cba03nite_44160</name>
</gene>
<dbReference type="InterPro" id="IPR043132">
    <property type="entry name" value="BCAT-like_C"/>
</dbReference>
<sequence>MGETGAMLLNGKPVDLDQLKVLGLTNYGHFTSMRVDAGRVRGLTLHLDRLTRDCRALFGVDLDRDEIRNHVRQAVDGFAGSIVARVTVFDPELDLGHPASASNPQVLVTTRSAASAPSPPLVLTTRSYERDVPGVKHVGLFGTMYHRRQAQIGGFEDVLFTDAEGYISEGATWNIGLIEGGEVVWPAAPALPGITMELIRRERAGVSRQVNVADLGQYVGAFVTNAAIGVRSIASVDETRWTSEDAILEQIRKEYGAIPGEPL</sequence>
<dbReference type="PANTHER" id="PTHR42743:SF2">
    <property type="entry name" value="AMINODEOXYCHORISMATE LYASE"/>
    <property type="match status" value="1"/>
</dbReference>
<dbReference type="GO" id="GO:0008153">
    <property type="term" value="P:4-aminobenzoate biosynthetic process"/>
    <property type="evidence" value="ECO:0007669"/>
    <property type="project" value="TreeGrafter"/>
</dbReference>
<dbReference type="Proteomes" id="UP000601223">
    <property type="component" value="Unassembled WGS sequence"/>
</dbReference>
<comment type="similarity">
    <text evidence="1">Belongs to the class-IV pyridoxal-phosphate-dependent aminotransferase family.</text>
</comment>
<dbReference type="SUPFAM" id="SSF56752">
    <property type="entry name" value="D-aminoacid aminotransferase-like PLP-dependent enzymes"/>
    <property type="match status" value="1"/>
</dbReference>
<dbReference type="Pfam" id="PF01063">
    <property type="entry name" value="Aminotran_4"/>
    <property type="match status" value="1"/>
</dbReference>
<dbReference type="AlphaFoldDB" id="A0A8J3NJH5"/>
<dbReference type="Gene3D" id="3.20.10.10">
    <property type="entry name" value="D-amino Acid Aminotransferase, subunit A, domain 2"/>
    <property type="match status" value="1"/>
</dbReference>
<name>A0A8J3NJH5_9ACTN</name>
<evidence type="ECO:0000256" key="1">
    <source>
        <dbReference type="ARBA" id="ARBA00009320"/>
    </source>
</evidence>
<evidence type="ECO:0000313" key="2">
    <source>
        <dbReference type="EMBL" id="GIF83067.1"/>
    </source>
</evidence>
<organism evidence="2 3">
    <name type="scientific">Catellatospora bangladeshensis</name>
    <dbReference type="NCBI Taxonomy" id="310355"/>
    <lineage>
        <taxon>Bacteria</taxon>
        <taxon>Bacillati</taxon>
        <taxon>Actinomycetota</taxon>
        <taxon>Actinomycetes</taxon>
        <taxon>Micromonosporales</taxon>
        <taxon>Micromonosporaceae</taxon>
        <taxon>Catellatospora</taxon>
    </lineage>
</organism>
<dbReference type="NCBIfam" id="NF006734">
    <property type="entry name" value="PRK09266.1"/>
    <property type="match status" value="1"/>
</dbReference>
<dbReference type="InterPro" id="IPR001544">
    <property type="entry name" value="Aminotrans_IV"/>
</dbReference>
<comment type="caution">
    <text evidence="2">The sequence shown here is derived from an EMBL/GenBank/DDBJ whole genome shotgun (WGS) entry which is preliminary data.</text>
</comment>
<dbReference type="InterPro" id="IPR043131">
    <property type="entry name" value="BCAT-like_N"/>
</dbReference>
<proteinExistence type="inferred from homology"/>
<dbReference type="GO" id="GO:0005829">
    <property type="term" value="C:cytosol"/>
    <property type="evidence" value="ECO:0007669"/>
    <property type="project" value="TreeGrafter"/>
</dbReference>
<accession>A0A8J3NJH5</accession>
<dbReference type="InterPro" id="IPR050571">
    <property type="entry name" value="Class-IV_PLP-Dep_Aminotrnsfr"/>
</dbReference>
<dbReference type="EMBL" id="BONF01000026">
    <property type="protein sequence ID" value="GIF83067.1"/>
    <property type="molecule type" value="Genomic_DNA"/>
</dbReference>
<dbReference type="Gene3D" id="3.30.470.10">
    <property type="match status" value="1"/>
</dbReference>
<dbReference type="InterPro" id="IPR036038">
    <property type="entry name" value="Aminotransferase-like"/>
</dbReference>
<dbReference type="GO" id="GO:0008696">
    <property type="term" value="F:4-amino-4-deoxychorismate lyase activity"/>
    <property type="evidence" value="ECO:0007669"/>
    <property type="project" value="TreeGrafter"/>
</dbReference>
<reference evidence="2 3" key="1">
    <citation type="submission" date="2021-01" db="EMBL/GenBank/DDBJ databases">
        <title>Whole genome shotgun sequence of Catellatospora bangladeshensis NBRC 107357.</title>
        <authorList>
            <person name="Komaki H."/>
            <person name="Tamura T."/>
        </authorList>
    </citation>
    <scope>NUCLEOTIDE SEQUENCE [LARGE SCALE GENOMIC DNA]</scope>
    <source>
        <strain evidence="2 3">NBRC 107357</strain>
    </source>
</reference>
<protein>
    <recommendedName>
        <fullName evidence="4">Aminotransferase</fullName>
    </recommendedName>
</protein>